<protein>
    <submittedName>
        <fullName evidence="2">Phosphohistidine phosphatase SixA</fullName>
    </submittedName>
</protein>
<organism evidence="2">
    <name type="scientific">uncultured Nocardioides sp</name>
    <dbReference type="NCBI Taxonomy" id="198441"/>
    <lineage>
        <taxon>Bacteria</taxon>
        <taxon>Bacillati</taxon>
        <taxon>Actinomycetota</taxon>
        <taxon>Actinomycetes</taxon>
        <taxon>Propionibacteriales</taxon>
        <taxon>Nocardioidaceae</taxon>
        <taxon>Nocardioides</taxon>
        <taxon>environmental samples</taxon>
    </lineage>
</organism>
<dbReference type="InterPro" id="IPR013078">
    <property type="entry name" value="His_Pase_superF_clade-1"/>
</dbReference>
<dbReference type="SUPFAM" id="SSF53254">
    <property type="entry name" value="Phosphoglycerate mutase-like"/>
    <property type="match status" value="1"/>
</dbReference>
<dbReference type="PANTHER" id="PTHR20935:SF1">
    <property type="entry name" value="SLL1549 PROTEIN"/>
    <property type="match status" value="1"/>
</dbReference>
<sequence>MRHAKAEQVAASDVERPLVERGRAQAADAGRWLLDVGVRPDHVLVSSAVRTRETWEVLARAAGWSVEADLETALYAAGPEAALDVVRQVPAEARSLLVIGHNPTVGYLAQLLSDGTGDEAATSEMTGGYPTCALTVFEYDGEWADLDLGSARVAAFHVGRG</sequence>
<evidence type="ECO:0000256" key="1">
    <source>
        <dbReference type="ARBA" id="ARBA00022801"/>
    </source>
</evidence>
<dbReference type="Pfam" id="PF00300">
    <property type="entry name" value="His_Phos_1"/>
    <property type="match status" value="1"/>
</dbReference>
<keyword evidence="1" id="KW-0378">Hydrolase</keyword>
<dbReference type="GO" id="GO:0016787">
    <property type="term" value="F:hydrolase activity"/>
    <property type="evidence" value="ECO:0007669"/>
    <property type="project" value="UniProtKB-KW"/>
</dbReference>
<dbReference type="AlphaFoldDB" id="A0A6J4NHZ4"/>
<dbReference type="InterPro" id="IPR051021">
    <property type="entry name" value="Mito_Ser/Thr_phosphatase"/>
</dbReference>
<gene>
    <name evidence="2" type="ORF">AVDCRST_MAG06-1238</name>
</gene>
<evidence type="ECO:0000313" key="2">
    <source>
        <dbReference type="EMBL" id="CAA9385586.1"/>
    </source>
</evidence>
<reference evidence="2" key="1">
    <citation type="submission" date="2020-02" db="EMBL/GenBank/DDBJ databases">
        <authorList>
            <person name="Meier V. D."/>
        </authorList>
    </citation>
    <scope>NUCLEOTIDE SEQUENCE</scope>
    <source>
        <strain evidence="2">AVDCRST_MAG06</strain>
    </source>
</reference>
<dbReference type="PANTHER" id="PTHR20935">
    <property type="entry name" value="PHOSPHOGLYCERATE MUTASE-RELATED"/>
    <property type="match status" value="1"/>
</dbReference>
<proteinExistence type="predicted"/>
<accession>A0A6J4NHZ4</accession>
<dbReference type="EMBL" id="CADCUP010000085">
    <property type="protein sequence ID" value="CAA9385586.1"/>
    <property type="molecule type" value="Genomic_DNA"/>
</dbReference>
<dbReference type="Gene3D" id="3.40.50.1240">
    <property type="entry name" value="Phosphoglycerate mutase-like"/>
    <property type="match status" value="1"/>
</dbReference>
<dbReference type="InterPro" id="IPR029033">
    <property type="entry name" value="His_PPase_superfam"/>
</dbReference>
<name>A0A6J4NHZ4_9ACTN</name>
<dbReference type="CDD" id="cd07067">
    <property type="entry name" value="HP_PGM_like"/>
    <property type="match status" value="1"/>
</dbReference>